<feature type="domain" description="N-acetyltransferase" evidence="1">
    <location>
        <begin position="131"/>
        <end position="277"/>
    </location>
</feature>
<dbReference type="PROSITE" id="PS51186">
    <property type="entry name" value="GNAT"/>
    <property type="match status" value="1"/>
</dbReference>
<accession>A0A1N6WJ02</accession>
<dbReference type="STRING" id="228959.SAMN05421797_104105"/>
<protein>
    <submittedName>
        <fullName evidence="2">Beta-lysine acetyltransferase</fullName>
    </submittedName>
</protein>
<dbReference type="RefSeq" id="WP_076548768.1">
    <property type="nucleotide sequence ID" value="NZ_FTMA01000004.1"/>
</dbReference>
<evidence type="ECO:0000313" key="3">
    <source>
        <dbReference type="Proteomes" id="UP000186953"/>
    </source>
</evidence>
<dbReference type="InterPro" id="IPR016181">
    <property type="entry name" value="Acyl_CoA_acyltransferase"/>
</dbReference>
<dbReference type="GO" id="GO:0016747">
    <property type="term" value="F:acyltransferase activity, transferring groups other than amino-acyl groups"/>
    <property type="evidence" value="ECO:0007669"/>
    <property type="project" value="InterPro"/>
</dbReference>
<dbReference type="Proteomes" id="UP000186953">
    <property type="component" value="Unassembled WGS sequence"/>
</dbReference>
<evidence type="ECO:0000259" key="1">
    <source>
        <dbReference type="PROSITE" id="PS51186"/>
    </source>
</evidence>
<gene>
    <name evidence="2" type="ORF">SAMN05421797_104105</name>
</gene>
<keyword evidence="2" id="KW-0808">Transferase</keyword>
<dbReference type="AlphaFoldDB" id="A0A1N6WJ02"/>
<dbReference type="Gene3D" id="3.40.630.30">
    <property type="match status" value="1"/>
</dbReference>
<dbReference type="CDD" id="cd04301">
    <property type="entry name" value="NAT_SF"/>
    <property type="match status" value="1"/>
</dbReference>
<dbReference type="OrthoDB" id="9790652at2"/>
<dbReference type="InterPro" id="IPR000182">
    <property type="entry name" value="GNAT_dom"/>
</dbReference>
<evidence type="ECO:0000313" key="2">
    <source>
        <dbReference type="EMBL" id="SIQ90079.1"/>
    </source>
</evidence>
<dbReference type="SUPFAM" id="SSF55729">
    <property type="entry name" value="Acyl-CoA N-acyltransferases (Nat)"/>
    <property type="match status" value="1"/>
</dbReference>
<proteinExistence type="predicted"/>
<dbReference type="EMBL" id="FTMA01000004">
    <property type="protein sequence ID" value="SIQ90079.1"/>
    <property type="molecule type" value="Genomic_DNA"/>
</dbReference>
<sequence>MFETIENIDGALVYHGSMHKRIYFSEAENVDLDNLLLKMKDLALKKRYEKILGKASEKDVDILKSKGFTVEAKIPGLYNGVIDGFFLAEYTNEERHANDVKSLKTIETVKTIAEAANKSTTDSYFQMPENLEIKELPTSDFHTLEDLHKKAFKYHPHQIKNAAYFSKLKDLNHQFYGLFKNEELLVSAILAVNARESNVEIVDFVTHPDYRGQNLSYFLVQDIKNNMDKLGCKTIYSMVRSTSYGLNITFSKHGFLLAGTLINNCLVRDVMESMNVWYFKHDQ</sequence>
<name>A0A1N6WJ02_9FLAO</name>
<reference evidence="3" key="1">
    <citation type="submission" date="2017-01" db="EMBL/GenBank/DDBJ databases">
        <authorList>
            <person name="Varghese N."/>
            <person name="Submissions S."/>
        </authorList>
    </citation>
    <scope>NUCLEOTIDE SEQUENCE [LARGE SCALE GENOMIC DNA]</scope>
    <source>
        <strain evidence="3">DSM 15366</strain>
    </source>
</reference>
<keyword evidence="3" id="KW-1185">Reference proteome</keyword>
<dbReference type="Pfam" id="PF00583">
    <property type="entry name" value="Acetyltransf_1"/>
    <property type="match status" value="1"/>
</dbReference>
<organism evidence="2 3">
    <name type="scientific">Maribacter ulvicola</name>
    <dbReference type="NCBI Taxonomy" id="228959"/>
    <lineage>
        <taxon>Bacteria</taxon>
        <taxon>Pseudomonadati</taxon>
        <taxon>Bacteroidota</taxon>
        <taxon>Flavobacteriia</taxon>
        <taxon>Flavobacteriales</taxon>
        <taxon>Flavobacteriaceae</taxon>
        <taxon>Maribacter</taxon>
    </lineage>
</organism>